<dbReference type="AlphaFoldDB" id="A0A5B7FEI0"/>
<dbReference type="Proteomes" id="UP000324222">
    <property type="component" value="Unassembled WGS sequence"/>
</dbReference>
<dbReference type="EMBL" id="VSRR010006994">
    <property type="protein sequence ID" value="MPC46010.1"/>
    <property type="molecule type" value="Genomic_DNA"/>
</dbReference>
<evidence type="ECO:0000313" key="1">
    <source>
        <dbReference type="EMBL" id="MPC46010.1"/>
    </source>
</evidence>
<reference evidence="1 2" key="1">
    <citation type="submission" date="2019-05" db="EMBL/GenBank/DDBJ databases">
        <title>Another draft genome of Portunus trituberculatus and its Hox gene families provides insights of decapod evolution.</title>
        <authorList>
            <person name="Jeong J.-H."/>
            <person name="Song I."/>
            <person name="Kim S."/>
            <person name="Choi T."/>
            <person name="Kim D."/>
            <person name="Ryu S."/>
            <person name="Kim W."/>
        </authorList>
    </citation>
    <scope>NUCLEOTIDE SEQUENCE [LARGE SCALE GENOMIC DNA]</scope>
    <source>
        <tissue evidence="1">Muscle</tissue>
    </source>
</reference>
<protein>
    <submittedName>
        <fullName evidence="1">Uncharacterized protein</fullName>
    </submittedName>
</protein>
<proteinExistence type="predicted"/>
<evidence type="ECO:0000313" key="2">
    <source>
        <dbReference type="Proteomes" id="UP000324222"/>
    </source>
</evidence>
<accession>A0A5B7FEI0</accession>
<keyword evidence="2" id="KW-1185">Reference proteome</keyword>
<comment type="caution">
    <text evidence="1">The sequence shown here is derived from an EMBL/GenBank/DDBJ whole genome shotgun (WGS) entry which is preliminary data.</text>
</comment>
<sequence>MMRGVYVFENLIVLRGPVSGGGGECRQRLPRTHPWLRLRIKDSDLNRHHDQDSHSLPTLQIARFHSGLP</sequence>
<gene>
    <name evidence="1" type="ORF">E2C01_039717</name>
</gene>
<name>A0A5B7FEI0_PORTR</name>
<organism evidence="1 2">
    <name type="scientific">Portunus trituberculatus</name>
    <name type="common">Swimming crab</name>
    <name type="synonym">Neptunus trituberculatus</name>
    <dbReference type="NCBI Taxonomy" id="210409"/>
    <lineage>
        <taxon>Eukaryota</taxon>
        <taxon>Metazoa</taxon>
        <taxon>Ecdysozoa</taxon>
        <taxon>Arthropoda</taxon>
        <taxon>Crustacea</taxon>
        <taxon>Multicrustacea</taxon>
        <taxon>Malacostraca</taxon>
        <taxon>Eumalacostraca</taxon>
        <taxon>Eucarida</taxon>
        <taxon>Decapoda</taxon>
        <taxon>Pleocyemata</taxon>
        <taxon>Brachyura</taxon>
        <taxon>Eubrachyura</taxon>
        <taxon>Portunoidea</taxon>
        <taxon>Portunidae</taxon>
        <taxon>Portuninae</taxon>
        <taxon>Portunus</taxon>
    </lineage>
</organism>